<feature type="compositionally biased region" description="Basic and acidic residues" evidence="1">
    <location>
        <begin position="181"/>
        <end position="195"/>
    </location>
</feature>
<evidence type="ECO:0000256" key="2">
    <source>
        <dbReference type="SAM" id="Phobius"/>
    </source>
</evidence>
<evidence type="ECO:0000313" key="5">
    <source>
        <dbReference type="Proteomes" id="UP001157091"/>
    </source>
</evidence>
<dbReference type="RefSeq" id="WP_284294366.1">
    <property type="nucleotide sequence ID" value="NZ_BSUK01000001.1"/>
</dbReference>
<feature type="transmembrane region" description="Helical" evidence="2">
    <location>
        <begin position="6"/>
        <end position="27"/>
    </location>
</feature>
<dbReference type="InterPro" id="IPR057446">
    <property type="entry name" value="PH_bac"/>
</dbReference>
<dbReference type="Pfam" id="PF25362">
    <property type="entry name" value="bPH_11"/>
    <property type="match status" value="1"/>
</dbReference>
<feature type="region of interest" description="Disordered" evidence="1">
    <location>
        <begin position="175"/>
        <end position="195"/>
    </location>
</feature>
<reference evidence="5" key="1">
    <citation type="journal article" date="2019" name="Int. J. Syst. Evol. Microbiol.">
        <title>The Global Catalogue of Microorganisms (GCM) 10K type strain sequencing project: providing services to taxonomists for standard genome sequencing and annotation.</title>
        <authorList>
            <consortium name="The Broad Institute Genomics Platform"/>
            <consortium name="The Broad Institute Genome Sequencing Center for Infectious Disease"/>
            <person name="Wu L."/>
            <person name="Ma J."/>
        </authorList>
    </citation>
    <scope>NUCLEOTIDE SEQUENCE [LARGE SCALE GENOMIC DNA]</scope>
    <source>
        <strain evidence="5">NBRC 106348</strain>
    </source>
</reference>
<organism evidence="4 5">
    <name type="scientific">Luteimicrobium album</name>
    <dbReference type="NCBI Taxonomy" id="1054550"/>
    <lineage>
        <taxon>Bacteria</taxon>
        <taxon>Bacillati</taxon>
        <taxon>Actinomycetota</taxon>
        <taxon>Actinomycetes</taxon>
        <taxon>Micrococcales</taxon>
        <taxon>Luteimicrobium</taxon>
    </lineage>
</organism>
<accession>A0ABQ6I7H3</accession>
<evidence type="ECO:0000313" key="4">
    <source>
        <dbReference type="EMBL" id="GMA25919.1"/>
    </source>
</evidence>
<dbReference type="Proteomes" id="UP001157091">
    <property type="component" value="Unassembled WGS sequence"/>
</dbReference>
<feature type="domain" description="PH" evidence="3">
    <location>
        <begin position="39"/>
        <end position="168"/>
    </location>
</feature>
<proteinExistence type="predicted"/>
<evidence type="ECO:0000259" key="3">
    <source>
        <dbReference type="Pfam" id="PF25362"/>
    </source>
</evidence>
<comment type="caution">
    <text evidence="4">The sequence shown here is derived from an EMBL/GenBank/DDBJ whole genome shotgun (WGS) entry which is preliminary data.</text>
</comment>
<evidence type="ECO:0000256" key="1">
    <source>
        <dbReference type="SAM" id="MobiDB-lite"/>
    </source>
</evidence>
<dbReference type="EMBL" id="BSUK01000001">
    <property type="protein sequence ID" value="GMA25919.1"/>
    <property type="molecule type" value="Genomic_DNA"/>
</dbReference>
<keyword evidence="2" id="KW-1133">Transmembrane helix</keyword>
<keyword evidence="2" id="KW-0812">Transmembrane</keyword>
<name>A0ABQ6I7H3_9MICO</name>
<keyword evidence="2" id="KW-0472">Membrane</keyword>
<sequence>MNLPLPVAVGIWIVFAAALLAVMWFGWRGRSRRSRALVPALPARPGDAALGEARTQPVDAVYVSSTTAGDWLDRVASHDLGFRSNATVQVFAGGVVVEREGAEDVFVPAADVVEAKTAPGMAGKFVGKDGLVVVTWRLVAPGADGPVTLDTGLRTRHAADRPLLVDAVNALRPQEGAAEACARDDAAQETTEEKK</sequence>
<protein>
    <recommendedName>
        <fullName evidence="3">PH domain-containing protein</fullName>
    </recommendedName>
</protein>
<keyword evidence="5" id="KW-1185">Reference proteome</keyword>
<gene>
    <name evidence="4" type="ORF">GCM10025864_36780</name>
</gene>